<dbReference type="EC" id="2.1.1.100" evidence="6"/>
<dbReference type="PANTHER" id="PTHR12714:SF9">
    <property type="entry name" value="PROTEIN-S-ISOPRENYLCYSTEINE O-METHYLTRANSFERASE"/>
    <property type="match status" value="1"/>
</dbReference>
<evidence type="ECO:0000313" key="7">
    <source>
        <dbReference type="Proteomes" id="UP001170717"/>
    </source>
</evidence>
<dbReference type="Gene3D" id="1.20.120.1630">
    <property type="match status" value="1"/>
</dbReference>
<protein>
    <submittedName>
        <fullName evidence="6">Isoprenylcysteine carboxylmethyltransferase family protein</fullName>
        <ecNumber evidence="6">2.1.1.100</ecNumber>
        <ecNumber evidence="6">2.1.1.334</ecNumber>
    </submittedName>
</protein>
<keyword evidence="4 5" id="KW-0472">Membrane</keyword>
<name>A0AAW7Z827_9ALTE</name>
<accession>A0AAW7Z827</accession>
<dbReference type="AlphaFoldDB" id="A0AAW7Z827"/>
<proteinExistence type="predicted"/>
<dbReference type="PANTHER" id="PTHR12714">
    <property type="entry name" value="PROTEIN-S ISOPRENYLCYSTEINE O-METHYLTRANSFERASE"/>
    <property type="match status" value="1"/>
</dbReference>
<dbReference type="Proteomes" id="UP001170717">
    <property type="component" value="Unassembled WGS sequence"/>
</dbReference>
<feature type="transmembrane region" description="Helical" evidence="5">
    <location>
        <begin position="40"/>
        <end position="59"/>
    </location>
</feature>
<dbReference type="GO" id="GO:0012505">
    <property type="term" value="C:endomembrane system"/>
    <property type="evidence" value="ECO:0007669"/>
    <property type="project" value="UniProtKB-SubCell"/>
</dbReference>
<keyword evidence="2 5" id="KW-0812">Transmembrane</keyword>
<comment type="caution">
    <text evidence="6">The sequence shown here is derived from an EMBL/GenBank/DDBJ whole genome shotgun (WGS) entry which is preliminary data.</text>
</comment>
<keyword evidence="6" id="KW-0489">Methyltransferase</keyword>
<dbReference type="GO" id="GO:0004671">
    <property type="term" value="F:protein C-terminal S-isoprenylcysteine carboxyl O-methyltransferase activity"/>
    <property type="evidence" value="ECO:0007669"/>
    <property type="project" value="UniProtKB-EC"/>
</dbReference>
<evidence type="ECO:0000256" key="1">
    <source>
        <dbReference type="ARBA" id="ARBA00004127"/>
    </source>
</evidence>
<keyword evidence="3 5" id="KW-1133">Transmembrane helix</keyword>
<keyword evidence="6" id="KW-0808">Transferase</keyword>
<evidence type="ECO:0000256" key="5">
    <source>
        <dbReference type="SAM" id="Phobius"/>
    </source>
</evidence>
<organism evidence="6 7">
    <name type="scientific">Alteromonas stellipolaris</name>
    <dbReference type="NCBI Taxonomy" id="233316"/>
    <lineage>
        <taxon>Bacteria</taxon>
        <taxon>Pseudomonadati</taxon>
        <taxon>Pseudomonadota</taxon>
        <taxon>Gammaproteobacteria</taxon>
        <taxon>Alteromonadales</taxon>
        <taxon>Alteromonadaceae</taxon>
        <taxon>Alteromonas/Salinimonas group</taxon>
        <taxon>Alteromonas</taxon>
    </lineage>
</organism>
<gene>
    <name evidence="6" type="ORF">Q4527_18305</name>
</gene>
<dbReference type="EMBL" id="JAUOQI010000018">
    <property type="protein sequence ID" value="MDO6579356.1"/>
    <property type="molecule type" value="Genomic_DNA"/>
</dbReference>
<dbReference type="EC" id="2.1.1.334" evidence="6"/>
<evidence type="ECO:0000256" key="4">
    <source>
        <dbReference type="ARBA" id="ARBA00023136"/>
    </source>
</evidence>
<evidence type="ECO:0000256" key="3">
    <source>
        <dbReference type="ARBA" id="ARBA00022989"/>
    </source>
</evidence>
<dbReference type="InterPro" id="IPR007318">
    <property type="entry name" value="Phopholipid_MeTrfase"/>
</dbReference>
<evidence type="ECO:0000256" key="2">
    <source>
        <dbReference type="ARBA" id="ARBA00022692"/>
    </source>
</evidence>
<dbReference type="GO" id="GO:0032259">
    <property type="term" value="P:methylation"/>
    <property type="evidence" value="ECO:0007669"/>
    <property type="project" value="UniProtKB-KW"/>
</dbReference>
<dbReference type="Pfam" id="PF04191">
    <property type="entry name" value="PEMT"/>
    <property type="match status" value="1"/>
</dbReference>
<evidence type="ECO:0000313" key="6">
    <source>
        <dbReference type="EMBL" id="MDO6579356.1"/>
    </source>
</evidence>
<feature type="transmembrane region" description="Helical" evidence="5">
    <location>
        <begin position="95"/>
        <end position="120"/>
    </location>
</feature>
<sequence length="152" mass="17400">MKLEQKIPPVAVFLLSAFFMVVTTKVARNVSVEYQYKFEALILFLLLGVGIAVIGVASFKKHKTSLHPIKTERVVSLVTSGVYQYSRNPMYVGMLLCLVGIGLYTANPINVVFILLFVWYMNKYQIIPEEAFLTDKFGASYIEYMKTVRRWL</sequence>
<reference evidence="6" key="1">
    <citation type="submission" date="2023-07" db="EMBL/GenBank/DDBJ databases">
        <title>Genome content predicts the carbon catabolic preferences of heterotrophic bacteria.</title>
        <authorList>
            <person name="Gralka M."/>
        </authorList>
    </citation>
    <scope>NUCLEOTIDE SEQUENCE</scope>
    <source>
        <strain evidence="6">F2M12</strain>
    </source>
</reference>
<comment type="subcellular location">
    <subcellularLocation>
        <location evidence="1">Endomembrane system</location>
        <topology evidence="1">Multi-pass membrane protein</topology>
    </subcellularLocation>
</comment>